<organism evidence="1 2">
    <name type="scientific">Nephila pilipes</name>
    <name type="common">Giant wood spider</name>
    <name type="synonym">Nephila maculata</name>
    <dbReference type="NCBI Taxonomy" id="299642"/>
    <lineage>
        <taxon>Eukaryota</taxon>
        <taxon>Metazoa</taxon>
        <taxon>Ecdysozoa</taxon>
        <taxon>Arthropoda</taxon>
        <taxon>Chelicerata</taxon>
        <taxon>Arachnida</taxon>
        <taxon>Araneae</taxon>
        <taxon>Araneomorphae</taxon>
        <taxon>Entelegynae</taxon>
        <taxon>Araneoidea</taxon>
        <taxon>Nephilidae</taxon>
        <taxon>Nephila</taxon>
    </lineage>
</organism>
<dbReference type="AlphaFoldDB" id="A0A8X6MUF8"/>
<keyword evidence="2" id="KW-1185">Reference proteome</keyword>
<name>A0A8X6MUF8_NEPPI</name>
<gene>
    <name evidence="1" type="ORF">NPIL_332421</name>
</gene>
<dbReference type="Proteomes" id="UP000887013">
    <property type="component" value="Unassembled WGS sequence"/>
</dbReference>
<proteinExistence type="predicted"/>
<comment type="caution">
    <text evidence="1">The sequence shown here is derived from an EMBL/GenBank/DDBJ whole genome shotgun (WGS) entry which is preliminary data.</text>
</comment>
<dbReference type="EMBL" id="BMAW01051049">
    <property type="protein sequence ID" value="GFS78333.1"/>
    <property type="molecule type" value="Genomic_DNA"/>
</dbReference>
<evidence type="ECO:0000313" key="2">
    <source>
        <dbReference type="Proteomes" id="UP000887013"/>
    </source>
</evidence>
<sequence length="104" mass="10809">MNNVACAATYYSSLCLSITSLYSLMPAILYNARLSMPLAMPLATSPSVDRRALPGWPRGNAFSSASGVVRAIPVAGAVLPPPISAGCCMYYTSSGCCRLTAARA</sequence>
<protein>
    <submittedName>
        <fullName evidence="1">Uncharacterized protein</fullName>
    </submittedName>
</protein>
<reference evidence="1" key="1">
    <citation type="submission" date="2020-08" db="EMBL/GenBank/DDBJ databases">
        <title>Multicomponent nature underlies the extraordinary mechanical properties of spider dragline silk.</title>
        <authorList>
            <person name="Kono N."/>
            <person name="Nakamura H."/>
            <person name="Mori M."/>
            <person name="Yoshida Y."/>
            <person name="Ohtoshi R."/>
            <person name="Malay A.D."/>
            <person name="Moran D.A.P."/>
            <person name="Tomita M."/>
            <person name="Numata K."/>
            <person name="Arakawa K."/>
        </authorList>
    </citation>
    <scope>NUCLEOTIDE SEQUENCE</scope>
</reference>
<accession>A0A8X6MUF8</accession>
<evidence type="ECO:0000313" key="1">
    <source>
        <dbReference type="EMBL" id="GFS78333.1"/>
    </source>
</evidence>